<sequence length="157" mass="18178">MVKRSIIKYSDFVNDTLNSLMNHEATQESSLRKYRVNDSKVPRGVVNYFKDCGELRQWCISRLRILLSRYRWYDVANLLKAIKVKGLSVIVLMALANDEDDLLNYVSSGSFDKNKVIKILMNELGISGDAAEHLVNGKVIEHKPLRMFRWNFLPRSI</sequence>
<dbReference type="HOGENOM" id="CLU_1673897_0_0_2"/>
<gene>
    <name evidence="1" type="ordered locus">Cmaq_0646</name>
</gene>
<dbReference type="AlphaFoldDB" id="A8MCI0"/>
<dbReference type="EMBL" id="CP000852">
    <property type="protein sequence ID" value="ABW01486.1"/>
    <property type="molecule type" value="Genomic_DNA"/>
</dbReference>
<dbReference type="KEGG" id="cma:Cmaq_0646"/>
<organism evidence="1 2">
    <name type="scientific">Caldivirga maquilingensis (strain ATCC 700844 / DSM 13496 / JCM 10307 / IC-167)</name>
    <dbReference type="NCBI Taxonomy" id="397948"/>
    <lineage>
        <taxon>Archaea</taxon>
        <taxon>Thermoproteota</taxon>
        <taxon>Thermoprotei</taxon>
        <taxon>Thermoproteales</taxon>
        <taxon>Thermoproteaceae</taxon>
        <taxon>Caldivirga</taxon>
    </lineage>
</organism>
<protein>
    <submittedName>
        <fullName evidence="1">Uncharacterized protein</fullName>
    </submittedName>
</protein>
<dbReference type="STRING" id="397948.Cmaq_0646"/>
<evidence type="ECO:0000313" key="1">
    <source>
        <dbReference type="EMBL" id="ABW01486.1"/>
    </source>
</evidence>
<accession>A8MCI0</accession>
<dbReference type="eggNOG" id="arCOG10944">
    <property type="taxonomic scope" value="Archaea"/>
</dbReference>
<keyword evidence="2" id="KW-1185">Reference proteome</keyword>
<name>A8MCI0_CALMQ</name>
<evidence type="ECO:0000313" key="2">
    <source>
        <dbReference type="Proteomes" id="UP000001137"/>
    </source>
</evidence>
<proteinExistence type="predicted"/>
<dbReference type="Proteomes" id="UP000001137">
    <property type="component" value="Chromosome"/>
</dbReference>
<reference evidence="1 2" key="1">
    <citation type="submission" date="2007-10" db="EMBL/GenBank/DDBJ databases">
        <title>Complete sequence of Caldivirga maquilingensis IC-167.</title>
        <authorList>
            <consortium name="US DOE Joint Genome Institute"/>
            <person name="Copeland A."/>
            <person name="Lucas S."/>
            <person name="Lapidus A."/>
            <person name="Barry K."/>
            <person name="Glavina del Rio T."/>
            <person name="Dalin E."/>
            <person name="Tice H."/>
            <person name="Pitluck S."/>
            <person name="Saunders E."/>
            <person name="Brettin T."/>
            <person name="Bruce D."/>
            <person name="Detter J.C."/>
            <person name="Han C."/>
            <person name="Schmutz J."/>
            <person name="Larimer F."/>
            <person name="Land M."/>
            <person name="Hauser L."/>
            <person name="Kyrpides N."/>
            <person name="Ivanova N."/>
            <person name="Biddle J.F."/>
            <person name="Zhang Z."/>
            <person name="Fitz-Gibbon S.T."/>
            <person name="Lowe T.M."/>
            <person name="Saltikov C."/>
            <person name="House C.H."/>
            <person name="Richardson P."/>
        </authorList>
    </citation>
    <scope>NUCLEOTIDE SEQUENCE [LARGE SCALE GENOMIC DNA]</scope>
    <source>
        <strain evidence="2">ATCC 700844 / DSM 13496 / JCM 10307 / IC-167</strain>
    </source>
</reference>